<organism evidence="1">
    <name type="scientific">Agrobacterium genomosp. 6</name>
    <dbReference type="NCBI Taxonomy" id="1183411"/>
    <lineage>
        <taxon>Bacteria</taxon>
        <taxon>Pseudomonadati</taxon>
        <taxon>Pseudomonadota</taxon>
        <taxon>Alphaproteobacteria</taxon>
        <taxon>Hyphomicrobiales</taxon>
        <taxon>Rhizobiaceae</taxon>
        <taxon>Rhizobium/Agrobacterium group</taxon>
        <taxon>Agrobacterium</taxon>
        <taxon>Agrobacterium tumefaciens complex</taxon>
    </lineage>
</organism>
<dbReference type="EMBL" id="KY000026">
    <property type="protein sequence ID" value="ASK40955.1"/>
    <property type="molecule type" value="Genomic_DNA"/>
</dbReference>
<geneLocation type="plasmid" evidence="1">
    <name>pTi_CFBP1873</name>
</geneLocation>
<protein>
    <submittedName>
        <fullName evidence="1">Uncharacterized protein</fullName>
    </submittedName>
</protein>
<sequence>MHVGKNRVSTETLNLFWQVPSRNKKQGYILRRRSKRSLRWSVSFVPPSSHEGSKDGVLDLMVELLQIPSLA</sequence>
<proteinExistence type="predicted"/>
<evidence type="ECO:0000313" key="1">
    <source>
        <dbReference type="EMBL" id="ASK40955.1"/>
    </source>
</evidence>
<keyword evidence="1" id="KW-0614">Plasmid</keyword>
<name>A0A2Z2PHW8_9HYPH</name>
<accession>A0A2Z2PHW8</accession>
<reference evidence="1" key="1">
    <citation type="submission" date="2016-10" db="EMBL/GenBank/DDBJ databases">
        <title>Agrobacterium Ti plasmids: Classification based on T-DNA and Vir regions organization.</title>
        <authorList>
            <person name="Nabi N."/>
            <person name="Vial L."/>
            <person name="Ben Hafsa A."/>
            <person name="Chapulliot D."/>
            <person name="Berard A."/>
            <person name="Chauveau A."/>
            <person name="Le Paslier M.-C."/>
            <person name="Harzallah Skhiri F."/>
            <person name="Brunel D."/>
            <person name="Nesme X."/>
            <person name="Chaouachi M."/>
        </authorList>
    </citation>
    <scope>NUCLEOTIDE SEQUENCE</scope>
    <source>
        <strain evidence="1">CFBP1873</strain>
        <plasmid evidence="1">pTi_CFBP1873</plasmid>
    </source>
</reference>
<dbReference type="AlphaFoldDB" id="A0A2Z2PHW8"/>